<keyword evidence="13" id="KW-1133">Transmembrane helix</keyword>
<dbReference type="InterPro" id="IPR005788">
    <property type="entry name" value="PDI_thioredoxin-like_dom"/>
</dbReference>
<evidence type="ECO:0000256" key="13">
    <source>
        <dbReference type="SAM" id="Phobius"/>
    </source>
</evidence>
<reference evidence="15 16" key="1">
    <citation type="submission" date="2024-02" db="EMBL/GenBank/DDBJ databases">
        <authorList>
            <consortium name="ELIXIR-Norway"/>
            <consortium name="Elixir Norway"/>
        </authorList>
    </citation>
    <scope>NUCLEOTIDE SEQUENCE [LARGE SCALE GENOMIC DNA]</scope>
</reference>
<evidence type="ECO:0000256" key="2">
    <source>
        <dbReference type="ARBA" id="ARBA00004319"/>
    </source>
</evidence>
<evidence type="ECO:0000256" key="12">
    <source>
        <dbReference type="RuleBase" id="RU361130"/>
    </source>
</evidence>
<keyword evidence="8" id="KW-1015">Disulfide bond</keyword>
<evidence type="ECO:0000256" key="7">
    <source>
        <dbReference type="ARBA" id="ARBA00022824"/>
    </source>
</evidence>
<dbReference type="InterPro" id="IPR036249">
    <property type="entry name" value="Thioredoxin-like_sf"/>
</dbReference>
<dbReference type="Gene3D" id="3.40.30.10">
    <property type="entry name" value="Glutaredoxin"/>
    <property type="match status" value="4"/>
</dbReference>
<evidence type="ECO:0000313" key="16">
    <source>
        <dbReference type="Proteomes" id="UP001497444"/>
    </source>
</evidence>
<protein>
    <recommendedName>
        <fullName evidence="4 12">Protein disulfide-isomerase</fullName>
        <ecNumber evidence="4 12">5.3.4.1</ecNumber>
    </recommendedName>
</protein>
<evidence type="ECO:0000256" key="8">
    <source>
        <dbReference type="ARBA" id="ARBA00023157"/>
    </source>
</evidence>
<comment type="catalytic activity">
    <reaction evidence="1 12">
        <text>Catalyzes the rearrangement of -S-S- bonds in proteins.</text>
        <dbReference type="EC" id="5.3.4.1"/>
    </reaction>
</comment>
<evidence type="ECO:0000256" key="6">
    <source>
        <dbReference type="ARBA" id="ARBA00022737"/>
    </source>
</evidence>
<sequence length="510" mass="56264">MQCAIGANVCFCMSLLVQIVVAFVVLGYVQVGASESEVPVEGTDIDVVVLDATNFTSFIEENPFVLVEFYAPWCGHCKRLAPEYAKAATELKSHEPKVILAKLDADEEENKALASLYGVQGFPTLKIFREGGENVMFYNGPRDADGIVSSLKQMVAPPSKLLSSLEQANSIVRENPLTVVAVFKDPESKEYKEFLNVADELRSEYNFTHTFDSSYVPDTGVDLSAPAVRLYKNFDEGFSDATDLSPEGLKIFLEEKSVPIVLELNKDPSNHAYLVKIFNGVGPKVFLFLDLKGADADEYRTAYSDLAKASQPKGIKFLIGDAAENENALKHFGIKEDKVPAIVVEGTGTSRQSIGLDIKASELAHWLQDYLDGKLKPYVKSEEIPETNDEPVKVVVRNTLNDMVLESGKNVLLEIYAPWCGHCKRLAPTLEEVAIEFKDDDDVVIAKLDGSTNDIPNEIFEVKGFPTLYLHTAAGENIQYEGDRSKADLIEFVNKNRSNPPKTGAVKDEL</sequence>
<dbReference type="PANTHER" id="PTHR18929">
    <property type="entry name" value="PROTEIN DISULFIDE ISOMERASE"/>
    <property type="match status" value="1"/>
</dbReference>
<evidence type="ECO:0000256" key="10">
    <source>
        <dbReference type="ARBA" id="ARBA00023284"/>
    </source>
</evidence>
<gene>
    <name evidence="15" type="ORF">CSSPJE1EN1_LOCUS1150</name>
</gene>
<comment type="similarity">
    <text evidence="3 11">Belongs to the protein disulfide isomerase family.</text>
</comment>
<dbReference type="PROSITE" id="PS00194">
    <property type="entry name" value="THIOREDOXIN_1"/>
    <property type="match status" value="2"/>
</dbReference>
<evidence type="ECO:0000256" key="5">
    <source>
        <dbReference type="ARBA" id="ARBA00022729"/>
    </source>
</evidence>
<keyword evidence="9 12" id="KW-0413">Isomerase</keyword>
<dbReference type="PROSITE" id="PS51352">
    <property type="entry name" value="THIOREDOXIN_2"/>
    <property type="match status" value="2"/>
</dbReference>
<feature type="transmembrane region" description="Helical" evidence="13">
    <location>
        <begin position="7"/>
        <end position="29"/>
    </location>
</feature>
<evidence type="ECO:0000259" key="14">
    <source>
        <dbReference type="PROSITE" id="PS51352"/>
    </source>
</evidence>
<keyword evidence="5" id="KW-0732">Signal</keyword>
<dbReference type="EMBL" id="OZ020096">
    <property type="protein sequence ID" value="CAK9255672.1"/>
    <property type="molecule type" value="Genomic_DNA"/>
</dbReference>
<keyword evidence="7" id="KW-0256">Endoplasmic reticulum</keyword>
<evidence type="ECO:0000313" key="15">
    <source>
        <dbReference type="EMBL" id="CAK9255672.1"/>
    </source>
</evidence>
<dbReference type="Pfam" id="PF13848">
    <property type="entry name" value="Thioredoxin_6"/>
    <property type="match status" value="1"/>
</dbReference>
<feature type="domain" description="Thioredoxin" evidence="14">
    <location>
        <begin position="29"/>
        <end position="156"/>
    </location>
</feature>
<dbReference type="CDD" id="cd02961">
    <property type="entry name" value="PDI_a_family"/>
    <property type="match status" value="1"/>
</dbReference>
<dbReference type="CDD" id="cd02982">
    <property type="entry name" value="PDI_b'_family"/>
    <property type="match status" value="1"/>
</dbReference>
<feature type="domain" description="Thioredoxin" evidence="14">
    <location>
        <begin position="370"/>
        <end position="498"/>
    </location>
</feature>
<dbReference type="InterPro" id="IPR017937">
    <property type="entry name" value="Thioredoxin_CS"/>
</dbReference>
<dbReference type="InterPro" id="IPR005792">
    <property type="entry name" value="Prot_disulphide_isomerase"/>
</dbReference>
<dbReference type="Pfam" id="PF00085">
    <property type="entry name" value="Thioredoxin"/>
    <property type="match status" value="2"/>
</dbReference>
<keyword evidence="16" id="KW-1185">Reference proteome</keyword>
<dbReference type="NCBIfam" id="TIGR01126">
    <property type="entry name" value="pdi_dom"/>
    <property type="match status" value="1"/>
</dbReference>
<evidence type="ECO:0000256" key="11">
    <source>
        <dbReference type="RuleBase" id="RU004208"/>
    </source>
</evidence>
<dbReference type="NCBIfam" id="TIGR01130">
    <property type="entry name" value="ER_PDI_fam"/>
    <property type="match status" value="1"/>
</dbReference>
<organism evidence="15 16">
    <name type="scientific">Sphagnum jensenii</name>
    <dbReference type="NCBI Taxonomy" id="128206"/>
    <lineage>
        <taxon>Eukaryota</taxon>
        <taxon>Viridiplantae</taxon>
        <taxon>Streptophyta</taxon>
        <taxon>Embryophyta</taxon>
        <taxon>Bryophyta</taxon>
        <taxon>Sphagnophytina</taxon>
        <taxon>Sphagnopsida</taxon>
        <taxon>Sphagnales</taxon>
        <taxon>Sphagnaceae</taxon>
        <taxon>Sphagnum</taxon>
    </lineage>
</organism>
<comment type="subcellular location">
    <subcellularLocation>
        <location evidence="2">Endoplasmic reticulum lumen</location>
    </subcellularLocation>
</comment>
<evidence type="ECO:0000256" key="3">
    <source>
        <dbReference type="ARBA" id="ARBA00006347"/>
    </source>
</evidence>
<keyword evidence="13" id="KW-0472">Membrane</keyword>
<keyword evidence="13" id="KW-0812">Transmembrane</keyword>
<proteinExistence type="inferred from homology"/>
<dbReference type="PRINTS" id="PR00421">
    <property type="entry name" value="THIOREDOXIN"/>
</dbReference>
<accession>A0ABP0VQJ0</accession>
<dbReference type="EC" id="5.3.4.1" evidence="4 12"/>
<evidence type="ECO:0000256" key="1">
    <source>
        <dbReference type="ARBA" id="ARBA00001182"/>
    </source>
</evidence>
<dbReference type="CDD" id="cd02981">
    <property type="entry name" value="PDI_b_family"/>
    <property type="match status" value="1"/>
</dbReference>
<dbReference type="SUPFAM" id="SSF52833">
    <property type="entry name" value="Thioredoxin-like"/>
    <property type="match status" value="4"/>
</dbReference>
<evidence type="ECO:0000256" key="4">
    <source>
        <dbReference type="ARBA" id="ARBA00012723"/>
    </source>
</evidence>
<dbReference type="Proteomes" id="UP001497444">
    <property type="component" value="Chromosome 1"/>
</dbReference>
<evidence type="ECO:0000256" key="9">
    <source>
        <dbReference type="ARBA" id="ARBA00023235"/>
    </source>
</evidence>
<keyword evidence="10" id="KW-0676">Redox-active center</keyword>
<name>A0ABP0VQJ0_9BRYO</name>
<dbReference type="InterPro" id="IPR013766">
    <property type="entry name" value="Thioredoxin_domain"/>
</dbReference>
<dbReference type="CDD" id="cd02995">
    <property type="entry name" value="PDI_a_PDI_a'_C"/>
    <property type="match status" value="1"/>
</dbReference>
<keyword evidence="6" id="KW-0677">Repeat</keyword>
<dbReference type="PANTHER" id="PTHR18929:SF132">
    <property type="entry name" value="PROTEIN DISULFIDE-ISOMERASE A3"/>
    <property type="match status" value="1"/>
</dbReference>